<name>A0AA94PVU2_9BACT</name>
<comment type="caution">
    <text evidence="1">The sequence shown here is derived from an EMBL/GenBank/DDBJ whole genome shotgun (WGS) entry which is preliminary data.</text>
</comment>
<reference evidence="1 2" key="1">
    <citation type="submission" date="2019-03" db="EMBL/GenBank/DDBJ databases">
        <title>Genomic Encyclopedia of Type Strains, Phase IV (KMG-IV): sequencing the most valuable type-strain genomes for metagenomic binning, comparative biology and taxonomic classification.</title>
        <authorList>
            <person name="Goeker M."/>
        </authorList>
    </citation>
    <scope>NUCLEOTIDE SEQUENCE [LARGE SCALE GENOMIC DNA]</scope>
    <source>
        <strain evidence="1 2">DSM 101483</strain>
    </source>
</reference>
<dbReference type="EMBL" id="SOBK01000001">
    <property type="protein sequence ID" value="TDT91696.1"/>
    <property type="molecule type" value="Genomic_DNA"/>
</dbReference>
<dbReference type="Proteomes" id="UP000295506">
    <property type="component" value="Unassembled WGS sequence"/>
</dbReference>
<organism evidence="1 2">
    <name type="scientific">Pseudodesulfovibrio indicus</name>
    <dbReference type="NCBI Taxonomy" id="1716143"/>
    <lineage>
        <taxon>Bacteria</taxon>
        <taxon>Pseudomonadati</taxon>
        <taxon>Thermodesulfobacteriota</taxon>
        <taxon>Desulfovibrionia</taxon>
        <taxon>Desulfovibrionales</taxon>
        <taxon>Desulfovibrionaceae</taxon>
    </lineage>
</organism>
<sequence length="54" mass="6264">MQERFCKCGHRLMVQYTLDGFLPWEAVISDDELQVTPVKVCPCCGSYLSIHFLR</sequence>
<dbReference type="RefSeq" id="WP_166671359.1">
    <property type="nucleotide sequence ID" value="NZ_CAUVXY020000004.1"/>
</dbReference>
<accession>A0AA94PVU2</accession>
<evidence type="ECO:0000313" key="1">
    <source>
        <dbReference type="EMBL" id="TDT91696.1"/>
    </source>
</evidence>
<gene>
    <name evidence="1" type="ORF">EDC59_10194</name>
</gene>
<protein>
    <submittedName>
        <fullName evidence="1">Uncharacterized protein</fullName>
    </submittedName>
</protein>
<evidence type="ECO:0000313" key="2">
    <source>
        <dbReference type="Proteomes" id="UP000295506"/>
    </source>
</evidence>
<dbReference type="AlphaFoldDB" id="A0AA94PVU2"/>
<proteinExistence type="predicted"/>